<dbReference type="PRINTS" id="PR00080">
    <property type="entry name" value="SDRFAMILY"/>
</dbReference>
<dbReference type="Proteomes" id="UP000601990">
    <property type="component" value="Unassembled WGS sequence"/>
</dbReference>
<accession>A0ABX1N756</accession>
<dbReference type="InterPro" id="IPR002347">
    <property type="entry name" value="SDR_fam"/>
</dbReference>
<dbReference type="InterPro" id="IPR020904">
    <property type="entry name" value="Sc_DH/Rdtase_CS"/>
</dbReference>
<sequence>MKIENGVFVVTGGGSGLGAATARMLVGAGGKVVLADVNRDAGEALAAELGAAAAFVATDVTDEASAKAAIERAVSGFGALHGLVNCAGIAPAEKVVGREGPHQLESFARTITVNLIGSFNMMRLAADVMTKAAPNDEGERGVIVSTASVAAYDGQIGQAAYAASKAGVVGLTLPVARELARFGVRVMTIAPGIMETPMLMGMPQEVQDSLGRTVPFPSRMGRPAEYAALVRHIIENAYLNGETIRLDGAIRMTAK</sequence>
<name>A0ABX1N756_9RHOO</name>
<dbReference type="PANTHER" id="PTHR43658">
    <property type="entry name" value="SHORT-CHAIN DEHYDROGENASE/REDUCTASE"/>
    <property type="match status" value="1"/>
</dbReference>
<dbReference type="CDD" id="cd05371">
    <property type="entry name" value="HSD10-like_SDR_c"/>
    <property type="match status" value="1"/>
</dbReference>
<comment type="similarity">
    <text evidence="2">Belongs to the short-chain dehydrogenases/reductases (SDR) family.</text>
</comment>
<organism evidence="4 5">
    <name type="scientific">Aromatoleum buckelii</name>
    <dbReference type="NCBI Taxonomy" id="200254"/>
    <lineage>
        <taxon>Bacteria</taxon>
        <taxon>Pseudomonadati</taxon>
        <taxon>Pseudomonadota</taxon>
        <taxon>Betaproteobacteria</taxon>
        <taxon>Rhodocyclales</taxon>
        <taxon>Rhodocyclaceae</taxon>
        <taxon>Aromatoleum</taxon>
    </lineage>
</organism>
<reference evidence="4" key="1">
    <citation type="submission" date="2019-12" db="EMBL/GenBank/DDBJ databases">
        <title>Comparative genomics gives insights into the taxonomy of the Azoarcus-Aromatoleum group and reveals separate origins of nif in the plant-associated Azoarcus and non-plant-associated Aromatoleum sub-groups.</title>
        <authorList>
            <person name="Lafos M."/>
            <person name="Maluk M."/>
            <person name="Batista M."/>
            <person name="Junghare M."/>
            <person name="Carmona M."/>
            <person name="Faoro H."/>
            <person name="Cruz L.M."/>
            <person name="Battistoni F."/>
            <person name="De Souza E."/>
            <person name="Pedrosa F."/>
            <person name="Chen W.-M."/>
            <person name="Poole P.S."/>
            <person name="Dixon R.A."/>
            <person name="James E.K."/>
        </authorList>
    </citation>
    <scope>NUCLEOTIDE SEQUENCE</scope>
    <source>
        <strain evidence="4">U120</strain>
    </source>
</reference>
<dbReference type="InterPro" id="IPR036291">
    <property type="entry name" value="NAD(P)-bd_dom_sf"/>
</dbReference>
<keyword evidence="1" id="KW-0560">Oxidoreductase</keyword>
<protein>
    <submittedName>
        <fullName evidence="4">SDR family NAD(P)-dependent oxidoreductase</fullName>
    </submittedName>
</protein>
<dbReference type="Gene3D" id="3.40.50.720">
    <property type="entry name" value="NAD(P)-binding Rossmann-like Domain"/>
    <property type="match status" value="1"/>
</dbReference>
<evidence type="ECO:0000313" key="5">
    <source>
        <dbReference type="Proteomes" id="UP000601990"/>
    </source>
</evidence>
<dbReference type="EMBL" id="WTVH01000046">
    <property type="protein sequence ID" value="NMF95082.1"/>
    <property type="molecule type" value="Genomic_DNA"/>
</dbReference>
<dbReference type="Pfam" id="PF00106">
    <property type="entry name" value="adh_short"/>
    <property type="match status" value="1"/>
</dbReference>
<dbReference type="PROSITE" id="PS00061">
    <property type="entry name" value="ADH_SHORT"/>
    <property type="match status" value="1"/>
</dbReference>
<feature type="domain" description="Ketoreductase" evidence="3">
    <location>
        <begin position="6"/>
        <end position="196"/>
    </location>
</feature>
<keyword evidence="5" id="KW-1185">Reference proteome</keyword>
<comment type="caution">
    <text evidence="4">The sequence shown here is derived from an EMBL/GenBank/DDBJ whole genome shotgun (WGS) entry which is preliminary data.</text>
</comment>
<gene>
    <name evidence="4" type="ORF">GO608_17360</name>
</gene>
<evidence type="ECO:0000313" key="4">
    <source>
        <dbReference type="EMBL" id="NMF95082.1"/>
    </source>
</evidence>
<dbReference type="RefSeq" id="WP_169200283.1">
    <property type="nucleotide sequence ID" value="NZ_WTVH02000009.1"/>
</dbReference>
<dbReference type="PRINTS" id="PR00081">
    <property type="entry name" value="GDHRDH"/>
</dbReference>
<evidence type="ECO:0000256" key="1">
    <source>
        <dbReference type="ARBA" id="ARBA00023002"/>
    </source>
</evidence>
<evidence type="ECO:0000256" key="2">
    <source>
        <dbReference type="RuleBase" id="RU000363"/>
    </source>
</evidence>
<dbReference type="InterPro" id="IPR057326">
    <property type="entry name" value="KR_dom"/>
</dbReference>
<proteinExistence type="inferred from homology"/>
<dbReference type="PANTHER" id="PTHR43658:SF8">
    <property type="entry name" value="17-BETA-HYDROXYSTEROID DEHYDROGENASE 14-RELATED"/>
    <property type="match status" value="1"/>
</dbReference>
<evidence type="ECO:0000259" key="3">
    <source>
        <dbReference type="SMART" id="SM00822"/>
    </source>
</evidence>
<dbReference type="SUPFAM" id="SSF51735">
    <property type="entry name" value="NAD(P)-binding Rossmann-fold domains"/>
    <property type="match status" value="1"/>
</dbReference>
<dbReference type="SMART" id="SM00822">
    <property type="entry name" value="PKS_KR"/>
    <property type="match status" value="1"/>
</dbReference>